<organism evidence="2 3">
    <name type="scientific">Trichinella pseudospiralis</name>
    <name type="common">Parasitic roundworm</name>
    <dbReference type="NCBI Taxonomy" id="6337"/>
    <lineage>
        <taxon>Eukaryota</taxon>
        <taxon>Metazoa</taxon>
        <taxon>Ecdysozoa</taxon>
        <taxon>Nematoda</taxon>
        <taxon>Enoplea</taxon>
        <taxon>Dorylaimia</taxon>
        <taxon>Trichinellida</taxon>
        <taxon>Trichinellidae</taxon>
        <taxon>Trichinella</taxon>
    </lineage>
</organism>
<comment type="caution">
    <text evidence="2">The sequence shown here is derived from an EMBL/GenBank/DDBJ whole genome shotgun (WGS) entry which is preliminary data.</text>
</comment>
<protein>
    <submittedName>
        <fullName evidence="2">Uncharacterized protein</fullName>
    </submittedName>
</protein>
<dbReference type="OrthoDB" id="10611161at2759"/>
<dbReference type="Proteomes" id="UP000054995">
    <property type="component" value="Unassembled WGS sequence"/>
</dbReference>
<sequence>LATFPARGEVSARPGRPLPQDLWEPSWFRDSAESQSNTASGKGPVLGLHLRPGGGPNTRYLCTFPVRGELACRECSDH</sequence>
<evidence type="ECO:0000256" key="1">
    <source>
        <dbReference type="SAM" id="MobiDB-lite"/>
    </source>
</evidence>
<gene>
    <name evidence="2" type="ORF">T4D_11724</name>
</gene>
<accession>A0A0V1E6Y3</accession>
<feature type="non-terminal residue" evidence="2">
    <location>
        <position position="78"/>
    </location>
</feature>
<name>A0A0V1E6Y3_TRIPS</name>
<proteinExistence type="predicted"/>
<evidence type="ECO:0000313" key="2">
    <source>
        <dbReference type="EMBL" id="KRY69575.1"/>
    </source>
</evidence>
<keyword evidence="3" id="KW-1185">Reference proteome</keyword>
<dbReference type="EMBL" id="JYDT01001122">
    <property type="protein sequence ID" value="KRY69575.1"/>
    <property type="molecule type" value="Genomic_DNA"/>
</dbReference>
<dbReference type="AlphaFoldDB" id="A0A0V1E6Y3"/>
<evidence type="ECO:0000313" key="3">
    <source>
        <dbReference type="Proteomes" id="UP000054995"/>
    </source>
</evidence>
<reference evidence="2 3" key="1">
    <citation type="submission" date="2015-01" db="EMBL/GenBank/DDBJ databases">
        <title>Evolution of Trichinella species and genotypes.</title>
        <authorList>
            <person name="Korhonen P.K."/>
            <person name="Edoardo P."/>
            <person name="Giuseppe L.R."/>
            <person name="Gasser R.B."/>
        </authorList>
    </citation>
    <scope>NUCLEOTIDE SEQUENCE [LARGE SCALE GENOMIC DNA]</scope>
    <source>
        <strain evidence="2">ISS470</strain>
    </source>
</reference>
<feature type="region of interest" description="Disordered" evidence="1">
    <location>
        <begin position="1"/>
        <end position="22"/>
    </location>
</feature>
<feature type="non-terminal residue" evidence="2">
    <location>
        <position position="1"/>
    </location>
</feature>